<proteinExistence type="predicted"/>
<dbReference type="Proteomes" id="UP000237608">
    <property type="component" value="Unassembled WGS sequence"/>
</dbReference>
<dbReference type="AlphaFoldDB" id="A0A2S7WDP1"/>
<evidence type="ECO:0000313" key="1">
    <source>
        <dbReference type="EMBL" id="PQJ75401.1"/>
    </source>
</evidence>
<dbReference type="RefSeq" id="WP_105046541.1">
    <property type="nucleotide sequence ID" value="NZ_CP150662.1"/>
</dbReference>
<protein>
    <submittedName>
        <fullName evidence="1">Uncharacterized protein</fullName>
    </submittedName>
</protein>
<organism evidence="1 2">
    <name type="scientific">Polaribacter gangjinensis</name>
    <dbReference type="NCBI Taxonomy" id="574710"/>
    <lineage>
        <taxon>Bacteria</taxon>
        <taxon>Pseudomonadati</taxon>
        <taxon>Bacteroidota</taxon>
        <taxon>Flavobacteriia</taxon>
        <taxon>Flavobacteriales</taxon>
        <taxon>Flavobacteriaceae</taxon>
    </lineage>
</organism>
<evidence type="ECO:0000313" key="2">
    <source>
        <dbReference type="Proteomes" id="UP000237608"/>
    </source>
</evidence>
<reference evidence="1 2" key="1">
    <citation type="submission" date="2016-12" db="EMBL/GenBank/DDBJ databases">
        <title>Trade-off between light-utilization and light-protection in marine flavobacteria.</title>
        <authorList>
            <person name="Kumagai Y."/>
            <person name="Yoshizawa S."/>
            <person name="Kogure K."/>
            <person name="Iwasaki W."/>
        </authorList>
    </citation>
    <scope>NUCLEOTIDE SEQUENCE [LARGE SCALE GENOMIC DNA]</scope>
    <source>
        <strain evidence="1 2">KCTC 22729</strain>
    </source>
</reference>
<keyword evidence="2" id="KW-1185">Reference proteome</keyword>
<sequence>MNFLKKLFEKRVSDVKIEASETTYKPMVVMGHDNHPTLLLENDLILPREIEMIENLKYYPNGKIGEWLCDPISGEKLPFAYEHNYSQQAKS</sequence>
<comment type="caution">
    <text evidence="1">The sequence shown here is derived from an EMBL/GenBank/DDBJ whole genome shotgun (WGS) entry which is preliminary data.</text>
</comment>
<name>A0A2S7WDP1_9FLAO</name>
<gene>
    <name evidence="1" type="ORF">BTO13_09185</name>
</gene>
<accession>A0A2S7WDP1</accession>
<dbReference type="EMBL" id="MSCL01000001">
    <property type="protein sequence ID" value="PQJ75401.1"/>
    <property type="molecule type" value="Genomic_DNA"/>
</dbReference>